<evidence type="ECO:0000313" key="2">
    <source>
        <dbReference type="EMBL" id="QQP86389.1"/>
    </source>
</evidence>
<keyword evidence="3" id="KW-1185">Reference proteome</keyword>
<dbReference type="AlphaFoldDB" id="A0A974RYW5"/>
<dbReference type="InterPro" id="IPR002654">
    <property type="entry name" value="Glyco_trans_25"/>
</dbReference>
<sequence>MLPIYVVSLKHDVEKRKIIENKLNSLQVTFEFVDAVYGKDLPKEFISQLNLAGEALERGYKPAPGEVGCTFSHLKVYQLMLERKQNWACILEDDVILDHRMQDFYINFDNCRFESVNDNLYLMGGQNGISANILVAKSIFSFFYIGKQKFSKIINSEQYVCRTCCYFISAKLAKKLIDLSSAVFLLADDWEYLVKNTIIANIYLANFVDHPKDLSSSVLERERKAAQKEAQMTIKRKSFPIKVVRFLAYKTIFYLKAIIAQVNRFKR</sequence>
<dbReference type="Proteomes" id="UP000595278">
    <property type="component" value="Chromosome"/>
</dbReference>
<name>A0A974RYW5_9GAMM</name>
<evidence type="ECO:0000313" key="3">
    <source>
        <dbReference type="Proteomes" id="UP000595278"/>
    </source>
</evidence>
<feature type="domain" description="Glycosyl transferase family 25" evidence="1">
    <location>
        <begin position="1"/>
        <end position="188"/>
    </location>
</feature>
<dbReference type="CDD" id="cd06532">
    <property type="entry name" value="Glyco_transf_25"/>
    <property type="match status" value="1"/>
</dbReference>
<gene>
    <name evidence="2" type="ORF">JHT90_03865</name>
</gene>
<dbReference type="Pfam" id="PF01755">
    <property type="entry name" value="Glyco_transf_25"/>
    <property type="match status" value="1"/>
</dbReference>
<evidence type="ECO:0000259" key="1">
    <source>
        <dbReference type="Pfam" id="PF01755"/>
    </source>
</evidence>
<accession>A0A974RYW5</accession>
<dbReference type="KEGG" id="eaz:JHT90_03865"/>
<proteinExistence type="predicted"/>
<dbReference type="EMBL" id="CP067393">
    <property type="protein sequence ID" value="QQP86389.1"/>
    <property type="molecule type" value="Genomic_DNA"/>
</dbReference>
<protein>
    <submittedName>
        <fullName evidence="2">Glycosyltransferase family 25 protein</fullName>
    </submittedName>
</protein>
<organism evidence="2 3">
    <name type="scientific">Entomomonas asaccharolytica</name>
    <dbReference type="NCBI Taxonomy" id="2785331"/>
    <lineage>
        <taxon>Bacteria</taxon>
        <taxon>Pseudomonadati</taxon>
        <taxon>Pseudomonadota</taxon>
        <taxon>Gammaproteobacteria</taxon>
        <taxon>Pseudomonadales</taxon>
        <taxon>Pseudomonadaceae</taxon>
        <taxon>Entomomonas</taxon>
    </lineage>
</organism>
<reference evidence="2 3" key="1">
    <citation type="submission" date="2021-01" db="EMBL/GenBank/DDBJ databases">
        <title>Entomomonas sp. F2A isolated from a house cricket (Acheta domesticus).</title>
        <authorList>
            <person name="Spergser J."/>
            <person name="Busse H.-J."/>
        </authorList>
    </citation>
    <scope>NUCLEOTIDE SEQUENCE [LARGE SCALE GENOMIC DNA]</scope>
    <source>
        <strain evidence="2 3">F2A</strain>
    </source>
</reference>
<dbReference type="RefSeq" id="WP_201094365.1">
    <property type="nucleotide sequence ID" value="NZ_CP067393.1"/>
</dbReference>